<evidence type="ECO:0000256" key="4">
    <source>
        <dbReference type="ARBA" id="ARBA00022692"/>
    </source>
</evidence>
<evidence type="ECO:0000256" key="7">
    <source>
        <dbReference type="ARBA" id="ARBA00023128"/>
    </source>
</evidence>
<keyword evidence="10" id="KW-1185">Reference proteome</keyword>
<evidence type="ECO:0000256" key="2">
    <source>
        <dbReference type="ARBA" id="ARBA00004434"/>
    </source>
</evidence>
<evidence type="ECO:0000256" key="5">
    <source>
        <dbReference type="ARBA" id="ARBA00022792"/>
    </source>
</evidence>
<evidence type="ECO:0000256" key="1">
    <source>
        <dbReference type="ARBA" id="ARBA00002689"/>
    </source>
</evidence>
<keyword evidence="4" id="KW-0812">Transmembrane</keyword>
<gene>
    <name evidence="9" type="ORF">RND81_09G105600</name>
</gene>
<accession>A0AAW1ILA5</accession>
<protein>
    <submittedName>
        <fullName evidence="9">Uncharacterized protein</fullName>
    </submittedName>
</protein>
<evidence type="ECO:0000256" key="6">
    <source>
        <dbReference type="ARBA" id="ARBA00022989"/>
    </source>
</evidence>
<dbReference type="Proteomes" id="UP001443914">
    <property type="component" value="Unassembled WGS sequence"/>
</dbReference>
<comment type="similarity">
    <text evidence="3">Belongs to the MICOS complex subunit Mic10 family.</text>
</comment>
<organism evidence="9 10">
    <name type="scientific">Saponaria officinalis</name>
    <name type="common">Common soapwort</name>
    <name type="synonym">Lychnis saponaria</name>
    <dbReference type="NCBI Taxonomy" id="3572"/>
    <lineage>
        <taxon>Eukaryota</taxon>
        <taxon>Viridiplantae</taxon>
        <taxon>Streptophyta</taxon>
        <taxon>Embryophyta</taxon>
        <taxon>Tracheophyta</taxon>
        <taxon>Spermatophyta</taxon>
        <taxon>Magnoliopsida</taxon>
        <taxon>eudicotyledons</taxon>
        <taxon>Gunneridae</taxon>
        <taxon>Pentapetalae</taxon>
        <taxon>Caryophyllales</taxon>
        <taxon>Caryophyllaceae</taxon>
        <taxon>Caryophylleae</taxon>
        <taxon>Saponaria</taxon>
    </lineage>
</organism>
<sequence>MQWDACLDLSLRRFVYSSVVGAFSGLLLFRSPVTRWASVALSELEWELDLLTQTARIYLASPQQL</sequence>
<keyword evidence="8" id="KW-0472">Membrane</keyword>
<comment type="caution">
    <text evidence="9">The sequence shown here is derived from an EMBL/GenBank/DDBJ whole genome shotgun (WGS) entry which is preliminary data.</text>
</comment>
<dbReference type="PANTHER" id="PTHR21304:SF0">
    <property type="entry name" value="MICOS COMPLEX SUBUNIT MIC10"/>
    <property type="match status" value="1"/>
</dbReference>
<comment type="subcellular location">
    <subcellularLocation>
        <location evidence="2">Mitochondrion inner membrane</location>
        <topology evidence="2">Single-pass membrane protein</topology>
    </subcellularLocation>
</comment>
<dbReference type="PANTHER" id="PTHR21304">
    <property type="entry name" value="MICOS COMPLEX SUBUNIT MIC10"/>
    <property type="match status" value="1"/>
</dbReference>
<dbReference type="InterPro" id="IPR007512">
    <property type="entry name" value="Mic10"/>
</dbReference>
<proteinExistence type="inferred from homology"/>
<name>A0AAW1ILA5_SAPOF</name>
<evidence type="ECO:0000313" key="10">
    <source>
        <dbReference type="Proteomes" id="UP001443914"/>
    </source>
</evidence>
<keyword evidence="6" id="KW-1133">Transmembrane helix</keyword>
<keyword evidence="5" id="KW-0999">Mitochondrion inner membrane</keyword>
<keyword evidence="7" id="KW-0496">Mitochondrion</keyword>
<dbReference type="EMBL" id="JBDFQZ010000009">
    <property type="protein sequence ID" value="KAK9690110.1"/>
    <property type="molecule type" value="Genomic_DNA"/>
</dbReference>
<reference evidence="9" key="1">
    <citation type="submission" date="2024-03" db="EMBL/GenBank/DDBJ databases">
        <title>WGS assembly of Saponaria officinalis var. Norfolk2.</title>
        <authorList>
            <person name="Jenkins J."/>
            <person name="Shu S."/>
            <person name="Grimwood J."/>
            <person name="Barry K."/>
            <person name="Goodstein D."/>
            <person name="Schmutz J."/>
            <person name="Leebens-Mack J."/>
            <person name="Osbourn A."/>
        </authorList>
    </citation>
    <scope>NUCLEOTIDE SEQUENCE [LARGE SCALE GENOMIC DNA]</scope>
    <source>
        <strain evidence="9">JIC</strain>
    </source>
</reference>
<evidence type="ECO:0000313" key="9">
    <source>
        <dbReference type="EMBL" id="KAK9690110.1"/>
    </source>
</evidence>
<comment type="function">
    <text evidence="1">Component of the MICOS complex, a large protein complex of the mitochondrial inner membrane that plays crucial roles in the maintenance of crista junctions, inner membrane architecture, and formation of contact sites to the outer membrane.</text>
</comment>
<evidence type="ECO:0000256" key="3">
    <source>
        <dbReference type="ARBA" id="ARBA00006792"/>
    </source>
</evidence>
<dbReference type="Pfam" id="PF04418">
    <property type="entry name" value="DUF543"/>
    <property type="match status" value="1"/>
</dbReference>
<evidence type="ECO:0000256" key="8">
    <source>
        <dbReference type="ARBA" id="ARBA00023136"/>
    </source>
</evidence>
<dbReference type="AlphaFoldDB" id="A0AAW1ILA5"/>
<dbReference type="GO" id="GO:0061617">
    <property type="term" value="C:MICOS complex"/>
    <property type="evidence" value="ECO:0007669"/>
    <property type="project" value="InterPro"/>
</dbReference>